<dbReference type="InterPro" id="IPR013785">
    <property type="entry name" value="Aldolase_TIM"/>
</dbReference>
<dbReference type="CDD" id="cd04723">
    <property type="entry name" value="HisA_HisF"/>
    <property type="match status" value="1"/>
</dbReference>
<evidence type="ECO:0000313" key="8">
    <source>
        <dbReference type="Proteomes" id="UP000323257"/>
    </source>
</evidence>
<accession>A0A5S5C6Z7</accession>
<dbReference type="GO" id="GO:0000105">
    <property type="term" value="P:L-histidine biosynthetic process"/>
    <property type="evidence" value="ECO:0007669"/>
    <property type="project" value="UniProtKB-KW"/>
</dbReference>
<keyword evidence="3 6" id="KW-0368">Histidine biosynthesis</keyword>
<evidence type="ECO:0000313" key="7">
    <source>
        <dbReference type="EMBL" id="TYP73753.1"/>
    </source>
</evidence>
<evidence type="ECO:0000256" key="1">
    <source>
        <dbReference type="ARBA" id="ARBA00009667"/>
    </source>
</evidence>
<evidence type="ECO:0000256" key="5">
    <source>
        <dbReference type="ARBA" id="ARBA00029440"/>
    </source>
</evidence>
<evidence type="ECO:0000256" key="4">
    <source>
        <dbReference type="ARBA" id="ARBA00023235"/>
    </source>
</evidence>
<dbReference type="PANTHER" id="PTHR43090">
    <property type="entry name" value="1-(5-PHOSPHORIBOSYL)-5-[(5-PHOSPHORIBOSYLAMINO)METHYLIDENEAMINO] IMIDAZOLE-4-CARBOXAMIDE ISOMERASE"/>
    <property type="match status" value="1"/>
</dbReference>
<dbReference type="PANTHER" id="PTHR43090:SF2">
    <property type="entry name" value="1-(5-PHOSPHORIBOSYL)-5-[(5-PHOSPHORIBOSYLAMINO)METHYLIDENEAMINO] IMIDAZOLE-4-CARBOXAMIDE ISOMERASE"/>
    <property type="match status" value="1"/>
</dbReference>
<dbReference type="EMBL" id="VNHS01000006">
    <property type="protein sequence ID" value="TYP73753.1"/>
    <property type="molecule type" value="Genomic_DNA"/>
</dbReference>
<dbReference type="GO" id="GO:0003949">
    <property type="term" value="F:1-(5-phosphoribosyl)-5-[(5-phosphoribosylamino)methylideneamino]imidazole-4-carboxamide isomerase activity"/>
    <property type="evidence" value="ECO:0007669"/>
    <property type="project" value="InterPro"/>
</dbReference>
<evidence type="ECO:0000256" key="2">
    <source>
        <dbReference type="ARBA" id="ARBA00022605"/>
    </source>
</evidence>
<dbReference type="Gene3D" id="3.20.20.70">
    <property type="entry name" value="Aldolase class I"/>
    <property type="match status" value="1"/>
</dbReference>
<reference evidence="7 8" key="1">
    <citation type="submission" date="2019-07" db="EMBL/GenBank/DDBJ databases">
        <title>Genomic Encyclopedia of Type Strains, Phase III (KMG-III): the genomes of soil and plant-associated and newly described type strains.</title>
        <authorList>
            <person name="Whitman W."/>
        </authorList>
    </citation>
    <scope>NUCLEOTIDE SEQUENCE [LARGE SCALE GENOMIC DNA]</scope>
    <source>
        <strain evidence="7 8">BL24</strain>
    </source>
</reference>
<keyword evidence="2 6" id="KW-0028">Amino-acid biosynthesis</keyword>
<comment type="pathway">
    <text evidence="5">Amino-acid biosynthesis.</text>
</comment>
<evidence type="ECO:0000256" key="3">
    <source>
        <dbReference type="ARBA" id="ARBA00023102"/>
    </source>
</evidence>
<dbReference type="NCBIfam" id="TIGR02129">
    <property type="entry name" value="hisA_euk"/>
    <property type="match status" value="1"/>
</dbReference>
<dbReference type="InterPro" id="IPR011060">
    <property type="entry name" value="RibuloseP-bd_barrel"/>
</dbReference>
<dbReference type="SUPFAM" id="SSF51366">
    <property type="entry name" value="Ribulose-phoshate binding barrel"/>
    <property type="match status" value="1"/>
</dbReference>
<protein>
    <submittedName>
        <fullName evidence="7">Phosphoribosylformimino-5-aminoimidazole carboxamide ribotide isomerase</fullName>
    </submittedName>
</protein>
<keyword evidence="4 7" id="KW-0413">Isomerase</keyword>
<dbReference type="InterPro" id="IPR011858">
    <property type="entry name" value="His6/HISN3"/>
</dbReference>
<dbReference type="InterPro" id="IPR006062">
    <property type="entry name" value="His_biosynth"/>
</dbReference>
<name>A0A5S5C6Z7_9BACL</name>
<dbReference type="GO" id="GO:0005737">
    <property type="term" value="C:cytoplasm"/>
    <property type="evidence" value="ECO:0007669"/>
    <property type="project" value="TreeGrafter"/>
</dbReference>
<dbReference type="GO" id="GO:0000162">
    <property type="term" value="P:L-tryptophan biosynthetic process"/>
    <property type="evidence" value="ECO:0007669"/>
    <property type="project" value="TreeGrafter"/>
</dbReference>
<dbReference type="InterPro" id="IPR044524">
    <property type="entry name" value="Isoase_HisA-like"/>
</dbReference>
<dbReference type="Pfam" id="PF00977">
    <property type="entry name" value="His_biosynth"/>
    <property type="match status" value="1"/>
</dbReference>
<dbReference type="AlphaFoldDB" id="A0A5S5C6Z7"/>
<dbReference type="Proteomes" id="UP000323257">
    <property type="component" value="Unassembled WGS sequence"/>
</dbReference>
<evidence type="ECO:0000256" key="6">
    <source>
        <dbReference type="RuleBase" id="RU003657"/>
    </source>
</evidence>
<gene>
    <name evidence="7" type="ORF">BCM02_10629</name>
</gene>
<sequence length="257" mass="27786">MEFRPCIDLHGGKVKQIVGETLTASAAQGGVVENFVSELGAGHYAALFKRDGLRGGHVIMLGGGNEEAALEALAEYPAGLQIGGGITADNALHYLERGASHVIVTSYIFHDGALDMDRLRGLVERVGKDRLVIDLSCKQKDGKWYVVTNQWKTFSDFEVNPENLRELARYCDEFLVHAVDVEGKRSGILESLVTLLADASPIPTTYAGGARSIEDLARFRELTGGRLGITIGSALDIFGGTLPYEEVVRYCGETPSK</sequence>
<dbReference type="OrthoDB" id="9807749at2"/>
<proteinExistence type="inferred from homology"/>
<dbReference type="RefSeq" id="WP_148930194.1">
    <property type="nucleotide sequence ID" value="NZ_VNHS01000006.1"/>
</dbReference>
<comment type="caution">
    <text evidence="7">The sequence shown here is derived from an EMBL/GenBank/DDBJ whole genome shotgun (WGS) entry which is preliminary data.</text>
</comment>
<keyword evidence="8" id="KW-1185">Reference proteome</keyword>
<organism evidence="7 8">
    <name type="scientific">Paenibacillus methanolicus</name>
    <dbReference type="NCBI Taxonomy" id="582686"/>
    <lineage>
        <taxon>Bacteria</taxon>
        <taxon>Bacillati</taxon>
        <taxon>Bacillota</taxon>
        <taxon>Bacilli</taxon>
        <taxon>Bacillales</taxon>
        <taxon>Paenibacillaceae</taxon>
        <taxon>Paenibacillus</taxon>
    </lineage>
</organism>
<comment type="similarity">
    <text evidence="1 6">Belongs to the HisA/HisF family.</text>
</comment>